<dbReference type="Pfam" id="PF09580">
    <property type="entry name" value="Spore_YhcN_YlaJ"/>
    <property type="match status" value="1"/>
</dbReference>
<evidence type="ECO:0000313" key="4">
    <source>
        <dbReference type="Proteomes" id="UP001500880"/>
    </source>
</evidence>
<feature type="compositionally biased region" description="Polar residues" evidence="1">
    <location>
        <begin position="190"/>
        <end position="201"/>
    </location>
</feature>
<accession>A0ABN1BC67</accession>
<reference evidence="3 4" key="1">
    <citation type="journal article" date="2019" name="Int. J. Syst. Evol. Microbiol.">
        <title>The Global Catalogue of Microorganisms (GCM) 10K type strain sequencing project: providing services to taxonomists for standard genome sequencing and annotation.</title>
        <authorList>
            <consortium name="The Broad Institute Genomics Platform"/>
            <consortium name="The Broad Institute Genome Sequencing Center for Infectious Disease"/>
            <person name="Wu L."/>
            <person name="Ma J."/>
        </authorList>
    </citation>
    <scope>NUCLEOTIDE SEQUENCE [LARGE SCALE GENOMIC DNA]</scope>
    <source>
        <strain evidence="3 4">JCM 12389</strain>
    </source>
</reference>
<comment type="caution">
    <text evidence="3">The sequence shown here is derived from an EMBL/GenBank/DDBJ whole genome shotgun (WGS) entry which is preliminary data.</text>
</comment>
<feature type="chain" id="PRO_5047003797" evidence="2">
    <location>
        <begin position="22"/>
        <end position="201"/>
    </location>
</feature>
<evidence type="ECO:0000313" key="3">
    <source>
        <dbReference type="EMBL" id="GAA0494662.1"/>
    </source>
</evidence>
<gene>
    <name evidence="3" type="ORF">GCM10008986_21610</name>
</gene>
<keyword evidence="4" id="KW-1185">Reference proteome</keyword>
<feature type="compositionally biased region" description="Basic and acidic residues" evidence="1">
    <location>
        <begin position="175"/>
        <end position="189"/>
    </location>
</feature>
<dbReference type="Proteomes" id="UP001500880">
    <property type="component" value="Unassembled WGS sequence"/>
</dbReference>
<dbReference type="PROSITE" id="PS51257">
    <property type="entry name" value="PROKAR_LIPOPROTEIN"/>
    <property type="match status" value="1"/>
</dbReference>
<keyword evidence="2" id="KW-0732">Signal</keyword>
<name>A0ABN1BC67_9BACI</name>
<dbReference type="RefSeq" id="WP_343840805.1">
    <property type="nucleotide sequence ID" value="NZ_BAAADO010000004.1"/>
</dbReference>
<dbReference type="InterPro" id="IPR019076">
    <property type="entry name" value="Spore_lipoprot_YhcN/YlaJ-like"/>
</dbReference>
<evidence type="ECO:0000256" key="2">
    <source>
        <dbReference type="SAM" id="SignalP"/>
    </source>
</evidence>
<organism evidence="3 4">
    <name type="scientific">Salinibacillus aidingensis</name>
    <dbReference type="NCBI Taxonomy" id="237684"/>
    <lineage>
        <taxon>Bacteria</taxon>
        <taxon>Bacillati</taxon>
        <taxon>Bacillota</taxon>
        <taxon>Bacilli</taxon>
        <taxon>Bacillales</taxon>
        <taxon>Bacillaceae</taxon>
        <taxon>Salinibacillus</taxon>
    </lineage>
</organism>
<sequence>MRNVMYSFAILFLAITLSACQNNEEARNDNNMDKYLKVKDSEVTHEDKEYSNQEMAQHLAEIATDVPGVNGATAVAAGPYSIVGIDVDEELDRSRVGTIKFSVSEALKEDIHGNNTMVTADGDVNERLRRLAYKVRQGHPEDAIIDELAAIVGRFMPEVPPKQKQPTEPDSNSEMLKDQKKKEQLDKAQNDQSNQQMKNED</sequence>
<proteinExistence type="predicted"/>
<dbReference type="InterPro" id="IPR014247">
    <property type="entry name" value="Spore_lipoprot_YhcN/YlaJ"/>
</dbReference>
<feature type="signal peptide" evidence="2">
    <location>
        <begin position="1"/>
        <end position="21"/>
    </location>
</feature>
<evidence type="ECO:0000256" key="1">
    <source>
        <dbReference type="SAM" id="MobiDB-lite"/>
    </source>
</evidence>
<protein>
    <submittedName>
        <fullName evidence="3">YhcN/YlaJ family sporulation lipoprotein</fullName>
    </submittedName>
</protein>
<dbReference type="EMBL" id="BAAADO010000004">
    <property type="protein sequence ID" value="GAA0494662.1"/>
    <property type="molecule type" value="Genomic_DNA"/>
</dbReference>
<feature type="region of interest" description="Disordered" evidence="1">
    <location>
        <begin position="157"/>
        <end position="201"/>
    </location>
</feature>
<feature type="compositionally biased region" description="Polar residues" evidence="1">
    <location>
        <begin position="164"/>
        <end position="173"/>
    </location>
</feature>
<dbReference type="NCBIfam" id="TIGR02898">
    <property type="entry name" value="spore_YhcN_YlaJ"/>
    <property type="match status" value="1"/>
</dbReference>
<keyword evidence="3" id="KW-0449">Lipoprotein</keyword>